<evidence type="ECO:0000256" key="7">
    <source>
        <dbReference type="ARBA" id="ARBA00023010"/>
    </source>
</evidence>
<keyword evidence="2 9" id="KW-0813">Transport</keyword>
<evidence type="ECO:0000256" key="2">
    <source>
        <dbReference type="ARBA" id="ARBA00022448"/>
    </source>
</evidence>
<keyword evidence="7 9" id="KW-0811">Translocation</keyword>
<gene>
    <name evidence="9" type="primary">secE</name>
    <name evidence="10" type="ORF">A3J78_02345</name>
</gene>
<dbReference type="GO" id="GO:0005886">
    <property type="term" value="C:plasma membrane"/>
    <property type="evidence" value="ECO:0007669"/>
    <property type="project" value="UniProtKB-SubCell"/>
</dbReference>
<dbReference type="GO" id="GO:0006605">
    <property type="term" value="P:protein targeting"/>
    <property type="evidence" value="ECO:0007669"/>
    <property type="project" value="UniProtKB-UniRule"/>
</dbReference>
<feature type="transmembrane region" description="Helical" evidence="9">
    <location>
        <begin position="37"/>
        <end position="58"/>
    </location>
</feature>
<evidence type="ECO:0000256" key="4">
    <source>
        <dbReference type="ARBA" id="ARBA00022692"/>
    </source>
</evidence>
<comment type="subcellular location">
    <subcellularLocation>
        <location evidence="9">Cell membrane</location>
        <topology evidence="9">Single-pass membrane protein</topology>
    </subcellularLocation>
    <subcellularLocation>
        <location evidence="1">Membrane</location>
    </subcellularLocation>
</comment>
<dbReference type="EMBL" id="MEZJ01000032">
    <property type="protein sequence ID" value="OGD53608.1"/>
    <property type="molecule type" value="Genomic_DNA"/>
</dbReference>
<dbReference type="InterPro" id="IPR001901">
    <property type="entry name" value="Translocase_SecE/Sec61-g"/>
</dbReference>
<protein>
    <recommendedName>
        <fullName evidence="9">Protein translocase subunit SecE</fullName>
    </recommendedName>
</protein>
<comment type="function">
    <text evidence="9">Essential subunit of the Sec protein translocation channel SecYEG. Clamps together the 2 halves of SecY. May contact the channel plug during translocation.</text>
</comment>
<dbReference type="GO" id="GO:0009306">
    <property type="term" value="P:protein secretion"/>
    <property type="evidence" value="ECO:0007669"/>
    <property type="project" value="UniProtKB-UniRule"/>
</dbReference>
<dbReference type="HAMAP" id="MF_00422">
    <property type="entry name" value="SecE"/>
    <property type="match status" value="1"/>
</dbReference>
<evidence type="ECO:0000313" key="10">
    <source>
        <dbReference type="EMBL" id="OGD53608.1"/>
    </source>
</evidence>
<dbReference type="PANTHER" id="PTHR33910:SF1">
    <property type="entry name" value="PROTEIN TRANSLOCASE SUBUNIT SECE"/>
    <property type="match status" value="1"/>
</dbReference>
<dbReference type="Gene3D" id="1.20.5.1030">
    <property type="entry name" value="Preprotein translocase secy subunit"/>
    <property type="match status" value="1"/>
</dbReference>
<dbReference type="GO" id="GO:0065002">
    <property type="term" value="P:intracellular protein transmembrane transport"/>
    <property type="evidence" value="ECO:0007669"/>
    <property type="project" value="UniProtKB-UniRule"/>
</dbReference>
<keyword evidence="8 9" id="KW-0472">Membrane</keyword>
<dbReference type="Pfam" id="PF00584">
    <property type="entry name" value="SecE"/>
    <property type="match status" value="1"/>
</dbReference>
<accession>A0A1F5DEJ4</accession>
<evidence type="ECO:0000256" key="5">
    <source>
        <dbReference type="ARBA" id="ARBA00022927"/>
    </source>
</evidence>
<dbReference type="PRINTS" id="PR01650">
    <property type="entry name" value="SECETRNLCASE"/>
</dbReference>
<proteinExistence type="inferred from homology"/>
<keyword evidence="4 9" id="KW-0812">Transmembrane</keyword>
<keyword evidence="3 9" id="KW-1003">Cell membrane</keyword>
<dbReference type="GO" id="GO:0043952">
    <property type="term" value="P:protein transport by the Sec complex"/>
    <property type="evidence" value="ECO:0007669"/>
    <property type="project" value="UniProtKB-UniRule"/>
</dbReference>
<evidence type="ECO:0000256" key="6">
    <source>
        <dbReference type="ARBA" id="ARBA00022989"/>
    </source>
</evidence>
<dbReference type="InterPro" id="IPR005807">
    <property type="entry name" value="SecE_bac"/>
</dbReference>
<dbReference type="AlphaFoldDB" id="A0A1F5DEJ4"/>
<comment type="caution">
    <text evidence="10">The sequence shown here is derived from an EMBL/GenBank/DDBJ whole genome shotgun (WGS) entry which is preliminary data.</text>
</comment>
<keyword evidence="5 9" id="KW-0653">Protein transport</keyword>
<evidence type="ECO:0000256" key="3">
    <source>
        <dbReference type="ARBA" id="ARBA00022475"/>
    </source>
</evidence>
<dbReference type="PANTHER" id="PTHR33910">
    <property type="entry name" value="PROTEIN TRANSLOCASE SUBUNIT SECE"/>
    <property type="match status" value="1"/>
</dbReference>
<dbReference type="InterPro" id="IPR038379">
    <property type="entry name" value="SecE_sf"/>
</dbReference>
<dbReference type="Proteomes" id="UP000178758">
    <property type="component" value="Unassembled WGS sequence"/>
</dbReference>
<evidence type="ECO:0000256" key="1">
    <source>
        <dbReference type="ARBA" id="ARBA00004370"/>
    </source>
</evidence>
<evidence type="ECO:0000256" key="9">
    <source>
        <dbReference type="HAMAP-Rule" id="MF_00422"/>
    </source>
</evidence>
<evidence type="ECO:0000313" key="11">
    <source>
        <dbReference type="Proteomes" id="UP000178758"/>
    </source>
</evidence>
<dbReference type="GO" id="GO:0008320">
    <property type="term" value="F:protein transmembrane transporter activity"/>
    <property type="evidence" value="ECO:0007669"/>
    <property type="project" value="UniProtKB-UniRule"/>
</dbReference>
<reference evidence="10 11" key="1">
    <citation type="journal article" date="2016" name="Nat. Commun.">
        <title>Thousands of microbial genomes shed light on interconnected biogeochemical processes in an aquifer system.</title>
        <authorList>
            <person name="Anantharaman K."/>
            <person name="Brown C.T."/>
            <person name="Hug L.A."/>
            <person name="Sharon I."/>
            <person name="Castelle C.J."/>
            <person name="Probst A.J."/>
            <person name="Thomas B.C."/>
            <person name="Singh A."/>
            <person name="Wilkins M.J."/>
            <person name="Karaoz U."/>
            <person name="Brodie E.L."/>
            <person name="Williams K.H."/>
            <person name="Hubbard S.S."/>
            <person name="Banfield J.F."/>
        </authorList>
    </citation>
    <scope>NUCLEOTIDE SEQUENCE [LARGE SCALE GENOMIC DNA]</scope>
</reference>
<organism evidence="10 11">
    <name type="scientific">Candidatus Beckwithbacteria bacterium RBG_13_35_6</name>
    <dbReference type="NCBI Taxonomy" id="1797456"/>
    <lineage>
        <taxon>Bacteria</taxon>
        <taxon>Candidatus Beckwithiibacteriota</taxon>
    </lineage>
</organism>
<sequence length="72" mass="8047">MDLPKLSKPKIGVNPVQFLKEVKAELKKVKWPTKKEVVKMTGIVLGVSVATGLFLSGLDLMFTKLFTFIIQK</sequence>
<dbReference type="NCBIfam" id="TIGR00964">
    <property type="entry name" value="secE_bact"/>
    <property type="match status" value="1"/>
</dbReference>
<evidence type="ECO:0000256" key="8">
    <source>
        <dbReference type="ARBA" id="ARBA00023136"/>
    </source>
</evidence>
<comment type="subunit">
    <text evidence="9">Component of the Sec protein translocase complex. Heterotrimer consisting of SecY, SecE and SecG subunits. The heterotrimers can form oligomers, although 1 heterotrimer is thought to be able to translocate proteins. Interacts with the ribosome. Interacts with SecDF, and other proteins may be involved. Interacts with SecA.</text>
</comment>
<name>A0A1F5DEJ4_9BACT</name>
<keyword evidence="6 9" id="KW-1133">Transmembrane helix</keyword>
<comment type="similarity">
    <text evidence="9">Belongs to the SecE/SEC61-gamma family.</text>
</comment>
<dbReference type="PROSITE" id="PS01067">
    <property type="entry name" value="SECE_SEC61G"/>
    <property type="match status" value="1"/>
</dbReference>